<comment type="pathway">
    <text evidence="7">Carbohydrate biosynthesis; gluconeogenesis.</text>
</comment>
<accession>A0A0W0VKN0</accession>
<comment type="caution">
    <text evidence="9">The sequence shown here is derived from an EMBL/GenBank/DDBJ whole genome shotgun (WGS) entry which is preliminary data.</text>
</comment>
<name>A0A0W0VKN0_9GAMM</name>
<proteinExistence type="inferred from homology"/>
<dbReference type="AlphaFoldDB" id="A0A0W0VKN0"/>
<dbReference type="PROSITE" id="PS51463">
    <property type="entry name" value="P_GLUCOSE_ISOMERASE_3"/>
    <property type="match status" value="1"/>
</dbReference>
<keyword evidence="4 7" id="KW-0324">Glycolysis</keyword>
<dbReference type="EMBL" id="LNYK01000019">
    <property type="protein sequence ID" value="KTD20661.1"/>
    <property type="molecule type" value="Genomic_DNA"/>
</dbReference>
<evidence type="ECO:0000256" key="2">
    <source>
        <dbReference type="ARBA" id="ARBA00006604"/>
    </source>
</evidence>
<dbReference type="Pfam" id="PF00342">
    <property type="entry name" value="PGI"/>
    <property type="match status" value="1"/>
</dbReference>
<dbReference type="UniPathway" id="UPA00109">
    <property type="reaction ID" value="UER00181"/>
</dbReference>
<dbReference type="GO" id="GO:0006096">
    <property type="term" value="P:glycolytic process"/>
    <property type="evidence" value="ECO:0007669"/>
    <property type="project" value="UniProtKB-UniRule"/>
</dbReference>
<dbReference type="GO" id="GO:0005829">
    <property type="term" value="C:cytosol"/>
    <property type="evidence" value="ECO:0007669"/>
    <property type="project" value="TreeGrafter"/>
</dbReference>
<comment type="function">
    <text evidence="7">Catalyzes the reversible isomerization of glucose-6-phosphate to fructose-6-phosphate.</text>
</comment>
<dbReference type="PROSITE" id="PS00765">
    <property type="entry name" value="P_GLUCOSE_ISOMERASE_1"/>
    <property type="match status" value="1"/>
</dbReference>
<evidence type="ECO:0000256" key="6">
    <source>
        <dbReference type="ARBA" id="ARBA00029321"/>
    </source>
</evidence>
<dbReference type="GO" id="GO:0051156">
    <property type="term" value="P:glucose 6-phosphate metabolic process"/>
    <property type="evidence" value="ECO:0007669"/>
    <property type="project" value="TreeGrafter"/>
</dbReference>
<evidence type="ECO:0000256" key="8">
    <source>
        <dbReference type="RuleBase" id="RU000612"/>
    </source>
</evidence>
<comment type="pathway">
    <text evidence="1 7 8">Carbohydrate degradation; glycolysis; D-glyceraldehyde 3-phosphate and glycerone phosphate from D-glucose: step 2/4.</text>
</comment>
<dbReference type="NCBIfam" id="NF001211">
    <property type="entry name" value="PRK00179.1"/>
    <property type="match status" value="1"/>
</dbReference>
<evidence type="ECO:0000256" key="4">
    <source>
        <dbReference type="ARBA" id="ARBA00023152"/>
    </source>
</evidence>
<dbReference type="EC" id="5.3.1.9" evidence="7"/>
<dbReference type="InterPro" id="IPR018189">
    <property type="entry name" value="Phosphoglucose_isomerase_CS"/>
</dbReference>
<dbReference type="RefSeq" id="WP_058529544.1">
    <property type="nucleotide sequence ID" value="NZ_CAAAHZ010000004.1"/>
</dbReference>
<protein>
    <recommendedName>
        <fullName evidence="7">Glucose-6-phosphate isomerase</fullName>
        <shortName evidence="7">GPI</shortName>
        <ecNumber evidence="7">5.3.1.9</ecNumber>
    </recommendedName>
    <alternativeName>
        <fullName evidence="7">Phosphoglucose isomerase</fullName>
        <shortName evidence="7">PGI</shortName>
    </alternativeName>
    <alternativeName>
        <fullName evidence="7">Phosphohexose isomerase</fullName>
        <shortName evidence="7">PHI</shortName>
    </alternativeName>
</protein>
<keyword evidence="3 7" id="KW-0312">Gluconeogenesis</keyword>
<reference evidence="9 10" key="1">
    <citation type="submission" date="2015-11" db="EMBL/GenBank/DDBJ databases">
        <title>Genomic analysis of 38 Legionella species identifies large and diverse effector repertoires.</title>
        <authorList>
            <person name="Burstein D."/>
            <person name="Amaro F."/>
            <person name="Zusman T."/>
            <person name="Lifshitz Z."/>
            <person name="Cohen O."/>
            <person name="Gilbert J.A."/>
            <person name="Pupko T."/>
            <person name="Shuman H.A."/>
            <person name="Segal G."/>
        </authorList>
    </citation>
    <scope>NUCLEOTIDE SEQUENCE [LARGE SCALE GENOMIC DNA]</scope>
    <source>
        <strain evidence="9 10">ATCC 49505</strain>
    </source>
</reference>
<dbReference type="SUPFAM" id="SSF53697">
    <property type="entry name" value="SIS domain"/>
    <property type="match status" value="1"/>
</dbReference>
<dbReference type="PRINTS" id="PR00662">
    <property type="entry name" value="G6PISOMERASE"/>
</dbReference>
<dbReference type="OrthoDB" id="140919at2"/>
<evidence type="ECO:0000256" key="3">
    <source>
        <dbReference type="ARBA" id="ARBA00022432"/>
    </source>
</evidence>
<dbReference type="GO" id="GO:0004347">
    <property type="term" value="F:glucose-6-phosphate isomerase activity"/>
    <property type="evidence" value="ECO:0007669"/>
    <property type="project" value="UniProtKB-UniRule"/>
</dbReference>
<feature type="active site" description="Proton donor" evidence="7">
    <location>
        <position position="341"/>
    </location>
</feature>
<dbReference type="GO" id="GO:0048029">
    <property type="term" value="F:monosaccharide binding"/>
    <property type="evidence" value="ECO:0007669"/>
    <property type="project" value="TreeGrafter"/>
</dbReference>
<evidence type="ECO:0000313" key="10">
    <source>
        <dbReference type="Proteomes" id="UP000054997"/>
    </source>
</evidence>
<dbReference type="PROSITE" id="PS00174">
    <property type="entry name" value="P_GLUCOSE_ISOMERASE_2"/>
    <property type="match status" value="1"/>
</dbReference>
<evidence type="ECO:0000313" key="9">
    <source>
        <dbReference type="EMBL" id="KTD20661.1"/>
    </source>
</evidence>
<keyword evidence="5 7" id="KW-0413">Isomerase</keyword>
<dbReference type="HAMAP" id="MF_00473">
    <property type="entry name" value="G6P_isomerase"/>
    <property type="match status" value="1"/>
</dbReference>
<dbReference type="CDD" id="cd05016">
    <property type="entry name" value="SIS_PGI_2"/>
    <property type="match status" value="1"/>
</dbReference>
<evidence type="ECO:0000256" key="1">
    <source>
        <dbReference type="ARBA" id="ARBA00004926"/>
    </source>
</evidence>
<dbReference type="PANTHER" id="PTHR11469:SF1">
    <property type="entry name" value="GLUCOSE-6-PHOSPHATE ISOMERASE"/>
    <property type="match status" value="1"/>
</dbReference>
<evidence type="ECO:0000256" key="5">
    <source>
        <dbReference type="ARBA" id="ARBA00023235"/>
    </source>
</evidence>
<feature type="active site" evidence="7">
    <location>
        <position position="372"/>
    </location>
</feature>
<feature type="active site" evidence="7">
    <location>
        <position position="476"/>
    </location>
</feature>
<evidence type="ECO:0000256" key="7">
    <source>
        <dbReference type="HAMAP-Rule" id="MF_00473"/>
    </source>
</evidence>
<dbReference type="InterPro" id="IPR001672">
    <property type="entry name" value="G6P_Isomerase"/>
</dbReference>
<sequence>MNQLVRQQIWSALKTHAADFFYQQSESALKDDTAYLSACQIHLDYTKQRITPATLKLLFDLAESCQLADKIHALMRGDKVNHSENRPALHTALRSPGSTHIQLDNRNVTEDVMAAQAKMQTIASMIRNKQWLGYSGKAITDIVNIGIGGSDLGPRFCIEALHQYASQELGYHFISDAEPMAFASVAKRLQPDTTLFIVSSKSFTTRETLYNARKAIAWVGNQHLDTHFIAVTAKIEKALEFGFKNILPIWDWVGGRYSFCSAINLISAIAIGFEHFQQILQGAHQMDLHFKESELKKNLPVMLALLGVWNNNFLSIHNHLILTYAKPLDKFVPYIQQLDMESNGKSIDNQGNAVNYATGPIIWGGPGNQAQHSYYQLLCQGTHKITADFITLDSYADELINQLAKAKMNILTAGVREPLHPNGFIPGNVPLNHIRLEQMTPFTLGALVAMYEHKIFTQSIIWNINAFDQPGVESAKHHAGLSTRSIQNA</sequence>
<keyword evidence="7" id="KW-0963">Cytoplasm</keyword>
<dbReference type="UniPathway" id="UPA00138"/>
<dbReference type="InterPro" id="IPR035476">
    <property type="entry name" value="SIS_PGI_1"/>
</dbReference>
<dbReference type="InterPro" id="IPR035482">
    <property type="entry name" value="SIS_PGI_2"/>
</dbReference>
<gene>
    <name evidence="9" type="primary">gpi</name>
    <name evidence="7" type="synonym">pgi</name>
    <name evidence="9" type="ORF">Llon_1547</name>
</gene>
<organism evidence="9 10">
    <name type="scientific">Legionella londiniensis</name>
    <dbReference type="NCBI Taxonomy" id="45068"/>
    <lineage>
        <taxon>Bacteria</taxon>
        <taxon>Pseudomonadati</taxon>
        <taxon>Pseudomonadota</taxon>
        <taxon>Gammaproteobacteria</taxon>
        <taxon>Legionellales</taxon>
        <taxon>Legionellaceae</taxon>
        <taxon>Legionella</taxon>
    </lineage>
</organism>
<comment type="similarity">
    <text evidence="2 7 8">Belongs to the GPI family.</text>
</comment>
<dbReference type="CDD" id="cd05015">
    <property type="entry name" value="SIS_PGI_1"/>
    <property type="match status" value="1"/>
</dbReference>
<dbReference type="Gene3D" id="3.40.50.10490">
    <property type="entry name" value="Glucose-6-phosphate isomerase like protein, domain 1"/>
    <property type="match status" value="2"/>
</dbReference>
<dbReference type="InterPro" id="IPR046348">
    <property type="entry name" value="SIS_dom_sf"/>
</dbReference>
<dbReference type="GO" id="GO:0097367">
    <property type="term" value="F:carbohydrate derivative binding"/>
    <property type="evidence" value="ECO:0007669"/>
    <property type="project" value="InterPro"/>
</dbReference>
<dbReference type="PATRIC" id="fig|45068.5.peg.1676"/>
<dbReference type="GO" id="GO:0006094">
    <property type="term" value="P:gluconeogenesis"/>
    <property type="evidence" value="ECO:0007669"/>
    <property type="project" value="UniProtKB-UniRule"/>
</dbReference>
<comment type="subcellular location">
    <subcellularLocation>
        <location evidence="7">Cytoplasm</location>
    </subcellularLocation>
</comment>
<dbReference type="STRING" id="45068.Llon_1547"/>
<dbReference type="PANTHER" id="PTHR11469">
    <property type="entry name" value="GLUCOSE-6-PHOSPHATE ISOMERASE"/>
    <property type="match status" value="1"/>
</dbReference>
<comment type="catalytic activity">
    <reaction evidence="6 7 8">
        <text>alpha-D-glucose 6-phosphate = beta-D-fructose 6-phosphate</text>
        <dbReference type="Rhea" id="RHEA:11816"/>
        <dbReference type="ChEBI" id="CHEBI:57634"/>
        <dbReference type="ChEBI" id="CHEBI:58225"/>
        <dbReference type="EC" id="5.3.1.9"/>
    </reaction>
</comment>
<dbReference type="Proteomes" id="UP000054997">
    <property type="component" value="Unassembled WGS sequence"/>
</dbReference>
<keyword evidence="10" id="KW-1185">Reference proteome</keyword>